<sequence>MKRLMKKADTQMEFNPALYSDENGEMLKQEVVDFLEDSMERVGAESDLESYNDGSIDGGLQGKTIIKWSVIEAKYGALNDWDREVIYYRVQEIPELQEVFKSELQDEADFGFEVVGVDIDFEETQEGLLITYKADVSFDESTRRNQSLDY</sequence>
<dbReference type="Proteomes" id="UP000009273">
    <property type="component" value="Segment"/>
</dbReference>
<name>G3MA92_9CAUD</name>
<keyword evidence="2" id="KW-1185">Reference proteome</keyword>
<reference evidence="1 2" key="1">
    <citation type="submission" date="2011-09" db="EMBL/GenBank/DDBJ databases">
        <authorList>
            <person name="Pope W.H."/>
            <person name="Pedulla M.L."/>
            <person name="Ford M.E."/>
            <person name="Peebles C.L."/>
            <person name="Hatfull G.H."/>
            <person name="Hendrix R.W."/>
        </authorList>
    </citation>
    <scope>NUCLEOTIDE SEQUENCE [LARGE SCALE GENOMIC DNA]</scope>
    <source>
        <strain evidence="1">G</strain>
    </source>
</reference>
<accession>G3MA92</accession>
<evidence type="ECO:0000313" key="2">
    <source>
        <dbReference type="Proteomes" id="UP000009273"/>
    </source>
</evidence>
<evidence type="ECO:0000313" key="1">
    <source>
        <dbReference type="EMBL" id="AEO93610.1"/>
    </source>
</evidence>
<proteinExistence type="predicted"/>
<organism evidence="1 2">
    <name type="scientific">Bacillus phage G</name>
    <dbReference type="NCBI Taxonomy" id="2884420"/>
    <lineage>
        <taxon>Viruses</taxon>
        <taxon>Duplodnaviria</taxon>
        <taxon>Heunggongvirae</taxon>
        <taxon>Uroviricota</taxon>
        <taxon>Caudoviricetes</taxon>
        <taxon>Donellivirus</taxon>
        <taxon>Donellivirus gee</taxon>
    </lineage>
</organism>
<dbReference type="RefSeq" id="YP_009015654.1">
    <property type="nucleotide sequence ID" value="NC_023719.1"/>
</dbReference>
<dbReference type="EMBL" id="JN638751">
    <property type="protein sequence ID" value="AEO93610.1"/>
    <property type="molecule type" value="Genomic_DNA"/>
</dbReference>
<dbReference type="KEGG" id="vg:18563566"/>
<gene>
    <name evidence="1" type="primary">351</name>
    <name evidence="1" type="ORF">G_351</name>
</gene>
<dbReference type="GeneID" id="18563566"/>
<protein>
    <submittedName>
        <fullName evidence="1">Gp351</fullName>
    </submittedName>
</protein>